<evidence type="ECO:0000259" key="10">
    <source>
        <dbReference type="PROSITE" id="PS50192"/>
    </source>
</evidence>
<dbReference type="GO" id="GO:0031201">
    <property type="term" value="C:SNARE complex"/>
    <property type="evidence" value="ECO:0007669"/>
    <property type="project" value="TreeGrafter"/>
</dbReference>
<dbReference type="GO" id="GO:0000139">
    <property type="term" value="C:Golgi membrane"/>
    <property type="evidence" value="ECO:0007669"/>
    <property type="project" value="UniProtKB-SubCell"/>
</dbReference>
<keyword evidence="8 9" id="KW-0472">Membrane</keyword>
<evidence type="ECO:0000256" key="3">
    <source>
        <dbReference type="ARBA" id="ARBA00022448"/>
    </source>
</evidence>
<sequence length="222" mass="25310">MSSLLQNYESECQVAINQAKVLLNNARNDAGVVSKGGKSEILLQIQGYHDESLELIDQMEIELNNTGNSLDSKRRASYKAKIRDYKKQCQNEIKDPLKSLIEDSDRAQLFEGRHFDNDEQRQQLLSNHALLQRSGDKLGDATRLASETENVGAQIMMDLRSQRETLENARQTLFHADSYVDKSMRTLKTMTRRLIANKFISYAIIAVLILLILLVIFSKFKS</sequence>
<name>A0A0A8L5B9_9SACH</name>
<comment type="caution">
    <text evidence="11">The sequence shown here is derived from an EMBL/GenBank/DDBJ whole genome shotgun (WGS) entry which is preliminary data.</text>
</comment>
<dbReference type="GO" id="GO:0005484">
    <property type="term" value="F:SNAP receptor activity"/>
    <property type="evidence" value="ECO:0007669"/>
    <property type="project" value="TreeGrafter"/>
</dbReference>
<keyword evidence="7" id="KW-0175">Coiled coil</keyword>
<evidence type="ECO:0000256" key="1">
    <source>
        <dbReference type="ARBA" id="ARBA00004409"/>
    </source>
</evidence>
<proteinExistence type="inferred from homology"/>
<evidence type="ECO:0000256" key="7">
    <source>
        <dbReference type="ARBA" id="ARBA00023054"/>
    </source>
</evidence>
<dbReference type="GO" id="GO:0042147">
    <property type="term" value="P:retrograde transport, endosome to Golgi"/>
    <property type="evidence" value="ECO:0007669"/>
    <property type="project" value="TreeGrafter"/>
</dbReference>
<feature type="domain" description="T-SNARE coiled-coil homology" evidence="10">
    <location>
        <begin position="128"/>
        <end position="190"/>
    </location>
</feature>
<dbReference type="Gene3D" id="1.20.58.400">
    <property type="entry name" value="t-snare proteins"/>
    <property type="match status" value="1"/>
</dbReference>
<dbReference type="GO" id="GO:0048280">
    <property type="term" value="P:vesicle fusion with Golgi apparatus"/>
    <property type="evidence" value="ECO:0007669"/>
    <property type="project" value="TreeGrafter"/>
</dbReference>
<dbReference type="InterPro" id="IPR010989">
    <property type="entry name" value="SNARE"/>
</dbReference>
<dbReference type="Proteomes" id="UP000031516">
    <property type="component" value="Unassembled WGS sequence"/>
</dbReference>
<feature type="transmembrane region" description="Helical" evidence="9">
    <location>
        <begin position="199"/>
        <end position="217"/>
    </location>
</feature>
<dbReference type="GO" id="GO:0006896">
    <property type="term" value="P:Golgi to vacuole transport"/>
    <property type="evidence" value="ECO:0007669"/>
    <property type="project" value="TreeGrafter"/>
</dbReference>
<dbReference type="InterPro" id="IPR038407">
    <property type="entry name" value="v-SNARE_N_sf"/>
</dbReference>
<dbReference type="PANTHER" id="PTHR21230:SF26">
    <property type="entry name" value="VESICLE TRANSPORT THROUGH INTERACTION WITH T-SNARES HOMOLOG 1A"/>
    <property type="match status" value="1"/>
</dbReference>
<dbReference type="InterPro" id="IPR000727">
    <property type="entry name" value="T_SNARE_dom"/>
</dbReference>
<evidence type="ECO:0000313" key="12">
    <source>
        <dbReference type="Proteomes" id="UP000031516"/>
    </source>
</evidence>
<evidence type="ECO:0000256" key="9">
    <source>
        <dbReference type="SAM" id="Phobius"/>
    </source>
</evidence>
<dbReference type="EMBL" id="CCBQ010000022">
    <property type="protein sequence ID" value="CDO93300.1"/>
    <property type="molecule type" value="Genomic_DNA"/>
</dbReference>
<evidence type="ECO:0000313" key="11">
    <source>
        <dbReference type="EMBL" id="CDO93300.1"/>
    </source>
</evidence>
<dbReference type="GO" id="GO:0006891">
    <property type="term" value="P:intra-Golgi vesicle-mediated transport"/>
    <property type="evidence" value="ECO:0007669"/>
    <property type="project" value="TreeGrafter"/>
</dbReference>
<evidence type="ECO:0000256" key="2">
    <source>
        <dbReference type="ARBA" id="ARBA00006108"/>
    </source>
</evidence>
<dbReference type="InterPro" id="IPR007705">
    <property type="entry name" value="Vesicle_trsprt_v-SNARE_N"/>
</dbReference>
<keyword evidence="3" id="KW-0813">Transport</keyword>
<dbReference type="Gene3D" id="1.20.5.110">
    <property type="match status" value="1"/>
</dbReference>
<evidence type="ECO:0000256" key="5">
    <source>
        <dbReference type="ARBA" id="ARBA00022927"/>
    </source>
</evidence>
<dbReference type="GO" id="GO:0031902">
    <property type="term" value="C:late endosome membrane"/>
    <property type="evidence" value="ECO:0007669"/>
    <property type="project" value="TreeGrafter"/>
</dbReference>
<organism evidence="11 12">
    <name type="scientific">Kluyveromyces dobzhanskii CBS 2104</name>
    <dbReference type="NCBI Taxonomy" id="1427455"/>
    <lineage>
        <taxon>Eukaryota</taxon>
        <taxon>Fungi</taxon>
        <taxon>Dikarya</taxon>
        <taxon>Ascomycota</taxon>
        <taxon>Saccharomycotina</taxon>
        <taxon>Saccharomycetes</taxon>
        <taxon>Saccharomycetales</taxon>
        <taxon>Saccharomycetaceae</taxon>
        <taxon>Kluyveromyces</taxon>
    </lineage>
</organism>
<keyword evidence="12" id="KW-1185">Reference proteome</keyword>
<dbReference type="FunFam" id="1.20.5.110:FF:000002">
    <property type="entry name" value="Vesicle transport through interaction with t-SNAREsB"/>
    <property type="match status" value="1"/>
</dbReference>
<accession>A0A0A8L5B9</accession>
<dbReference type="GO" id="GO:0012507">
    <property type="term" value="C:ER to Golgi transport vesicle membrane"/>
    <property type="evidence" value="ECO:0007669"/>
    <property type="project" value="TreeGrafter"/>
</dbReference>
<evidence type="ECO:0000256" key="4">
    <source>
        <dbReference type="ARBA" id="ARBA00022692"/>
    </source>
</evidence>
<keyword evidence="6 9" id="KW-1133">Transmembrane helix</keyword>
<keyword evidence="4 9" id="KW-0812">Transmembrane</keyword>
<dbReference type="Pfam" id="PF05008">
    <property type="entry name" value="V-SNARE"/>
    <property type="match status" value="1"/>
</dbReference>
<dbReference type="SUPFAM" id="SSF58038">
    <property type="entry name" value="SNARE fusion complex"/>
    <property type="match status" value="1"/>
</dbReference>
<dbReference type="GO" id="GO:0016236">
    <property type="term" value="P:macroautophagy"/>
    <property type="evidence" value="ECO:0007669"/>
    <property type="project" value="TreeGrafter"/>
</dbReference>
<reference evidence="11 12" key="1">
    <citation type="submission" date="2014-03" db="EMBL/GenBank/DDBJ databases">
        <title>The genome of Kluyveromyces dobzhanskii.</title>
        <authorList>
            <person name="Nystedt B."/>
            <person name="Astrom S."/>
        </authorList>
    </citation>
    <scope>NUCLEOTIDE SEQUENCE [LARGE SCALE GENOMIC DNA]</scope>
    <source>
        <strain evidence="11 12">CBS 2104</strain>
    </source>
</reference>
<dbReference type="OrthoDB" id="430637at2759"/>
<dbReference type="GO" id="GO:0000149">
    <property type="term" value="F:SNARE binding"/>
    <property type="evidence" value="ECO:0007669"/>
    <property type="project" value="TreeGrafter"/>
</dbReference>
<dbReference type="GO" id="GO:0006886">
    <property type="term" value="P:intracellular protein transport"/>
    <property type="evidence" value="ECO:0007669"/>
    <property type="project" value="InterPro"/>
</dbReference>
<gene>
    <name evidence="11" type="ORF">KLDO_g1601</name>
</gene>
<protein>
    <submittedName>
        <fullName evidence="11">WGS project CCBQ000000000 data, contig 00009</fullName>
    </submittedName>
</protein>
<comment type="similarity">
    <text evidence="2">Belongs to the VTI1 family.</text>
</comment>
<keyword evidence="5" id="KW-0653">Protein transport</keyword>
<dbReference type="SUPFAM" id="SSF47661">
    <property type="entry name" value="t-snare proteins"/>
    <property type="match status" value="1"/>
</dbReference>
<dbReference type="AlphaFoldDB" id="A0A0A8L5B9"/>
<evidence type="ECO:0000256" key="6">
    <source>
        <dbReference type="ARBA" id="ARBA00022989"/>
    </source>
</evidence>
<evidence type="ECO:0000256" key="8">
    <source>
        <dbReference type="ARBA" id="ARBA00023136"/>
    </source>
</evidence>
<comment type="subcellular location">
    <subcellularLocation>
        <location evidence="1">Golgi apparatus membrane</location>
        <topology evidence="1">Single-pass type IV membrane protein</topology>
    </subcellularLocation>
</comment>
<dbReference type="Pfam" id="PF12352">
    <property type="entry name" value="V-SNARE_C"/>
    <property type="match status" value="1"/>
</dbReference>
<dbReference type="GO" id="GO:0005789">
    <property type="term" value="C:endoplasmic reticulum membrane"/>
    <property type="evidence" value="ECO:0007669"/>
    <property type="project" value="TreeGrafter"/>
</dbReference>
<dbReference type="CDD" id="cd15862">
    <property type="entry name" value="SNARE_Vti1"/>
    <property type="match status" value="1"/>
</dbReference>
<dbReference type="SMART" id="SM00397">
    <property type="entry name" value="t_SNARE"/>
    <property type="match status" value="1"/>
</dbReference>
<dbReference type="PROSITE" id="PS50192">
    <property type="entry name" value="T_SNARE"/>
    <property type="match status" value="1"/>
</dbReference>
<dbReference type="PANTHER" id="PTHR21230">
    <property type="entry name" value="VESICLE TRANSPORT V-SNARE PROTEIN VTI1-RELATED"/>
    <property type="match status" value="1"/>
</dbReference>
<dbReference type="GO" id="GO:0005829">
    <property type="term" value="C:cytosol"/>
    <property type="evidence" value="ECO:0007669"/>
    <property type="project" value="GOC"/>
</dbReference>